<evidence type="ECO:0000256" key="1">
    <source>
        <dbReference type="ARBA" id="ARBA00004141"/>
    </source>
</evidence>
<name>A0A2I4DSY4_JUGRE</name>
<feature type="transmembrane region" description="Helical" evidence="8">
    <location>
        <begin position="422"/>
        <end position="451"/>
    </location>
</feature>
<evidence type="ECO:0000313" key="9">
    <source>
        <dbReference type="Proteomes" id="UP000235220"/>
    </source>
</evidence>
<feature type="transmembrane region" description="Helical" evidence="8">
    <location>
        <begin position="226"/>
        <end position="244"/>
    </location>
</feature>
<feature type="transmembrane region" description="Helical" evidence="8">
    <location>
        <begin position="471"/>
        <end position="494"/>
    </location>
</feature>
<sequence>MIKGMLRIPSYHNWRPDPMETIDINSRTQAKAPRHRSMQPTTSEEHEQQCSDYNGTRDNIPSPQYERLAKDGSRGNDAIGGSSSMPMEEIGFKDKEVPTWTNQITLRSLIVSVGLGTFFTILSMKEILSTGVISSVNIYTPVVGYSFIKGWLMILETSGIVGKPFTRQENAMIQSCVVAISGLALSVGNVMNTIHVPLNSKFASFYFEFFSIHVGAGMLCPYSTSFSLLVGSILSWGILFPFLRSKRGIWYDAVMDTSYDYRGFGGYRFTLGMAIILGDSTFHILKYIVANLICKSRNKGTTAVISGSTDNHHHPHHLPVNISGPPCSDPDHESNDIDSTNCCADTRIRTQNFLNEFIPTKVAIVGVVALLAVSAISLPIIFPPVKWYHVLCMYAVACSAAFSTAHVTGLTDMNPAANFGRLAMFIFGAWAGVSHGGVLVALVACGVMMNFNGPASQLMSELKTGYLTLASSRSILVTKMFGNMIGCIVTPLIFKYYQSHYSGFGSPGSKFPVFMTPFYRRGAITGSREGFKGLPMYAVHFGVAFFIAAIVINIIKELLPEKVAKYIPIPIAMGIPFHIGGYISISFCLGSLITFLWRLKNKAKADAYSSVVGTALICGDGFWVLVDSIVTLLGFLPPLCASFLPAESS</sequence>
<dbReference type="GO" id="GO:0035673">
    <property type="term" value="F:oligopeptide transmembrane transporter activity"/>
    <property type="evidence" value="ECO:0007669"/>
    <property type="project" value="InterPro"/>
</dbReference>
<keyword evidence="4 8" id="KW-0812">Transmembrane</keyword>
<dbReference type="KEGG" id="jre:108983153"/>
<feature type="region of interest" description="Disordered" evidence="7">
    <location>
        <begin position="1"/>
        <end position="20"/>
    </location>
</feature>
<organism evidence="9 10">
    <name type="scientific">Juglans regia</name>
    <name type="common">English walnut</name>
    <dbReference type="NCBI Taxonomy" id="51240"/>
    <lineage>
        <taxon>Eukaryota</taxon>
        <taxon>Viridiplantae</taxon>
        <taxon>Streptophyta</taxon>
        <taxon>Embryophyta</taxon>
        <taxon>Tracheophyta</taxon>
        <taxon>Spermatophyta</taxon>
        <taxon>Magnoliopsida</taxon>
        <taxon>eudicotyledons</taxon>
        <taxon>Gunneridae</taxon>
        <taxon>Pentapetalae</taxon>
        <taxon>rosids</taxon>
        <taxon>fabids</taxon>
        <taxon>Fagales</taxon>
        <taxon>Juglandaceae</taxon>
        <taxon>Juglans</taxon>
    </lineage>
</organism>
<dbReference type="PANTHER" id="PTHR31645">
    <property type="entry name" value="OLIGOPEPTIDE TRANSPORTER YGL114W-RELATED"/>
    <property type="match status" value="1"/>
</dbReference>
<evidence type="ECO:0000256" key="5">
    <source>
        <dbReference type="ARBA" id="ARBA00022989"/>
    </source>
</evidence>
<proteinExistence type="inferred from homology"/>
<dbReference type="InterPro" id="IPR045035">
    <property type="entry name" value="YSL-like"/>
</dbReference>
<feature type="transmembrane region" description="Helical" evidence="8">
    <location>
        <begin position="136"/>
        <end position="155"/>
    </location>
</feature>
<evidence type="ECO:0000256" key="3">
    <source>
        <dbReference type="ARBA" id="ARBA00022448"/>
    </source>
</evidence>
<comment type="similarity">
    <text evidence="2">Belongs to the YSL (TC 2.A.67.2) family.</text>
</comment>
<dbReference type="Proteomes" id="UP000235220">
    <property type="component" value="Chromosome 2"/>
</dbReference>
<accession>A0A2I4DSY4</accession>
<dbReference type="PANTHER" id="PTHR31645:SF76">
    <property type="entry name" value="METAL-NICOTIANAMINE TRANSPORTER YSL8-RELATED"/>
    <property type="match status" value="1"/>
</dbReference>
<evidence type="ECO:0000256" key="8">
    <source>
        <dbReference type="SAM" id="Phobius"/>
    </source>
</evidence>
<feature type="transmembrane region" description="Helical" evidence="8">
    <location>
        <begin position="611"/>
        <end position="636"/>
    </location>
</feature>
<evidence type="ECO:0000256" key="2">
    <source>
        <dbReference type="ARBA" id="ARBA00010276"/>
    </source>
</evidence>
<evidence type="ECO:0000256" key="7">
    <source>
        <dbReference type="SAM" id="MobiDB-lite"/>
    </source>
</evidence>
<feature type="transmembrane region" description="Helical" evidence="8">
    <location>
        <begin position="537"/>
        <end position="555"/>
    </location>
</feature>
<dbReference type="Pfam" id="PF03169">
    <property type="entry name" value="OPT"/>
    <property type="match status" value="2"/>
</dbReference>
<keyword evidence="9" id="KW-1185">Reference proteome</keyword>
<reference evidence="10" key="1">
    <citation type="submission" date="2025-08" db="UniProtKB">
        <authorList>
            <consortium name="RefSeq"/>
        </authorList>
    </citation>
    <scope>IDENTIFICATION</scope>
    <source>
        <tissue evidence="10">Leaves</tissue>
    </source>
</reference>
<feature type="transmembrane region" description="Helical" evidence="8">
    <location>
        <begin position="575"/>
        <end position="599"/>
    </location>
</feature>
<dbReference type="STRING" id="51240.A0A2I4DSY4"/>
<dbReference type="InterPro" id="IPR004813">
    <property type="entry name" value="OPT"/>
</dbReference>
<dbReference type="GeneID" id="108983153"/>
<dbReference type="GO" id="GO:0016020">
    <property type="term" value="C:membrane"/>
    <property type="evidence" value="ECO:0000318"/>
    <property type="project" value="GO_Central"/>
</dbReference>
<evidence type="ECO:0000256" key="4">
    <source>
        <dbReference type="ARBA" id="ARBA00022692"/>
    </source>
</evidence>
<feature type="transmembrane region" description="Helical" evidence="8">
    <location>
        <begin position="362"/>
        <end position="382"/>
    </location>
</feature>
<evidence type="ECO:0000256" key="6">
    <source>
        <dbReference type="ARBA" id="ARBA00023136"/>
    </source>
</evidence>
<evidence type="ECO:0000313" key="10">
    <source>
        <dbReference type="RefSeq" id="XP_018810252.2"/>
    </source>
</evidence>
<feature type="transmembrane region" description="Helical" evidence="8">
    <location>
        <begin position="176"/>
        <end position="196"/>
    </location>
</feature>
<feature type="transmembrane region" description="Helical" evidence="8">
    <location>
        <begin position="388"/>
        <end position="410"/>
    </location>
</feature>
<keyword evidence="5 8" id="KW-1133">Transmembrane helix</keyword>
<keyword evidence="3" id="KW-0813">Transport</keyword>
<keyword evidence="6 8" id="KW-0472">Membrane</keyword>
<protein>
    <submittedName>
        <fullName evidence="10">Probable metal-nicotianamine transporter YSL7</fullName>
    </submittedName>
</protein>
<feature type="region of interest" description="Disordered" evidence="7">
    <location>
        <begin position="27"/>
        <end position="85"/>
    </location>
</feature>
<feature type="compositionally biased region" description="Polar residues" evidence="7">
    <location>
        <begin position="50"/>
        <end position="62"/>
    </location>
</feature>
<feature type="transmembrane region" description="Helical" evidence="8">
    <location>
        <begin position="104"/>
        <end position="124"/>
    </location>
</feature>
<dbReference type="OrthoDB" id="627262at2759"/>
<dbReference type="NCBIfam" id="TIGR00728">
    <property type="entry name" value="OPT_sfam"/>
    <property type="match status" value="1"/>
</dbReference>
<gene>
    <name evidence="10" type="primary">LOC108983153</name>
</gene>
<dbReference type="InParanoid" id="A0A2I4DSY4"/>
<comment type="subcellular location">
    <subcellularLocation>
        <location evidence="1">Membrane</location>
        <topology evidence="1">Multi-pass membrane protein</topology>
    </subcellularLocation>
</comment>
<dbReference type="RefSeq" id="XP_018810252.2">
    <property type="nucleotide sequence ID" value="XM_018954707.2"/>
</dbReference>
<dbReference type="AlphaFoldDB" id="A0A2I4DSY4"/>